<dbReference type="GeneID" id="14891567"/>
<protein>
    <recommendedName>
        <fullName evidence="3">Alcohol acetyltransferase</fullName>
    </recommendedName>
</protein>
<evidence type="ECO:0000313" key="1">
    <source>
        <dbReference type="EMBL" id="ELP92573.1"/>
    </source>
</evidence>
<accession>A0A0A1UF36</accession>
<dbReference type="KEGG" id="eiv:EIN_073960"/>
<dbReference type="EMBL" id="KB206336">
    <property type="protein sequence ID" value="ELP92573.1"/>
    <property type="molecule type" value="Genomic_DNA"/>
</dbReference>
<dbReference type="AlphaFoldDB" id="A0A0A1UF36"/>
<dbReference type="VEuPathDB" id="AmoebaDB:EIN_073960"/>
<gene>
    <name evidence="1" type="ORF">EIN_073960</name>
</gene>
<keyword evidence="2" id="KW-1185">Reference proteome</keyword>
<name>A0A0A1UF36_ENTIV</name>
<dbReference type="RefSeq" id="XP_004259344.1">
    <property type="nucleotide sequence ID" value="XM_004259296.1"/>
</dbReference>
<organism evidence="1 2">
    <name type="scientific">Entamoeba invadens IP1</name>
    <dbReference type="NCBI Taxonomy" id="370355"/>
    <lineage>
        <taxon>Eukaryota</taxon>
        <taxon>Amoebozoa</taxon>
        <taxon>Evosea</taxon>
        <taxon>Archamoebae</taxon>
        <taxon>Mastigamoebida</taxon>
        <taxon>Entamoebidae</taxon>
        <taxon>Entamoeba</taxon>
    </lineage>
</organism>
<proteinExistence type="predicted"/>
<sequence>MYEEIAKNLGMMSVFVLRHVFNEDEINAAYEAFLTDYPYCFDYELPPETKLTAEQLSSLKPMKIELQKSYEIKTIQTAVDSITREVSIEVAKTRTVGKEKTSLLVYSEICCDKTNYTIFSLFICHSKTDFKSLTYLMESLLNHLFKTKTPIREFVSEYPHLVENNLLKVDREAINKNLPKCVLQYDFSHIKNADAKTKELEVSQTSKYIQNCVVSHTLNLSPEKVAKIISYCKTNNLSVQAFFISVLLKTYDELFEKTNANEADTVAFMIPYDTRKLLPNTKQETIGVMAEALYPLFPLNFLSKSVLEMATELTTYVLSVDSMSTPLFNRFRDGIYNGNFTAGMSPFTISLSNMGGFKVLDRVEKQVLSEVSAIGFSGCNRVVCDPNTKALMTHSYLIADGSCNVSMSFPYTVVPQIIPAQVLARFDEIITNII</sequence>
<dbReference type="OrthoDB" id="26409at2759"/>
<dbReference type="OMA" id="FIQWCND"/>
<evidence type="ECO:0008006" key="3">
    <source>
        <dbReference type="Google" id="ProtNLM"/>
    </source>
</evidence>
<reference evidence="1 2" key="1">
    <citation type="submission" date="2012-10" db="EMBL/GenBank/DDBJ databases">
        <authorList>
            <person name="Zafar N."/>
            <person name="Inman J."/>
            <person name="Hall N."/>
            <person name="Lorenzi H."/>
            <person name="Caler E."/>
        </authorList>
    </citation>
    <scope>NUCLEOTIDE SEQUENCE [LARGE SCALE GENOMIC DNA]</scope>
    <source>
        <strain evidence="1 2">IP1</strain>
    </source>
</reference>
<dbReference type="Proteomes" id="UP000014680">
    <property type="component" value="Unassembled WGS sequence"/>
</dbReference>
<evidence type="ECO:0000313" key="2">
    <source>
        <dbReference type="Proteomes" id="UP000014680"/>
    </source>
</evidence>